<feature type="domain" description="F-box" evidence="1">
    <location>
        <begin position="123"/>
        <end position="155"/>
    </location>
</feature>
<dbReference type="Gene3D" id="3.80.10.10">
    <property type="entry name" value="Ribonuclease Inhibitor"/>
    <property type="match status" value="1"/>
</dbReference>
<dbReference type="Proteomes" id="UP000220251">
    <property type="component" value="Unassembled WGS sequence"/>
</dbReference>
<dbReference type="SUPFAM" id="SSF81383">
    <property type="entry name" value="F-box domain"/>
    <property type="match status" value="1"/>
</dbReference>
<dbReference type="GO" id="GO:0019005">
    <property type="term" value="C:SCF ubiquitin ligase complex"/>
    <property type="evidence" value="ECO:0007669"/>
    <property type="project" value="TreeGrafter"/>
</dbReference>
<dbReference type="EMBL" id="CWGJ01000026">
    <property type="protein sequence ID" value="CRX39175.1"/>
    <property type="molecule type" value="Genomic_DNA"/>
</dbReference>
<sequence length="397" mass="43868">MTTTAIPPALLHPARPVFTTPMNSLPGCTQDELQEKIAAIAAHIHAGKEFVAEIPPASPEPQLTALNRQSKALTLPVLSALTQIFKRALASGICSEERDMAAISSLCDKIIEAHPLSQDPMKLLPTDIVVLIFERIPFPDLALLRCVTTLWNETAAKAQINAINTQSRMLGRAKPSHNRKAAQAVDWLSNHPHRSDLRYANFTGFPDFDNDCLERVTKNCPHLLELVIASQKIQGDALKNLAHIPYLQKLSITSFFSIEKDALKNLAHITALQHLSISHCFSLEGDALKNLAHVTGLKSLTLDRCARIGEDSLRHLVHVPKLEILAIAKTSLEKDALKHLVYTPRLVKLTLEECNSLERDELKNLAHVPALQILDIPLSYLDVTKIPLSLQGITILR</sequence>
<dbReference type="InterPro" id="IPR001810">
    <property type="entry name" value="F-box_dom"/>
</dbReference>
<keyword evidence="3" id="KW-1185">Reference proteome</keyword>
<dbReference type="RefSeq" id="WP_098039041.1">
    <property type="nucleotide sequence ID" value="NZ_CWGJ01000026.1"/>
</dbReference>
<reference evidence="3" key="1">
    <citation type="submission" date="2015-06" db="EMBL/GenBank/DDBJ databases">
        <authorList>
            <person name="Bertelli C."/>
        </authorList>
    </citation>
    <scope>NUCLEOTIDE SEQUENCE [LARGE SCALE GENOMIC DNA]</scope>
    <source>
        <strain evidence="3">CRIB-30</strain>
    </source>
</reference>
<organism evidence="2 3">
    <name type="scientific">Estrella lausannensis</name>
    <dbReference type="NCBI Taxonomy" id="483423"/>
    <lineage>
        <taxon>Bacteria</taxon>
        <taxon>Pseudomonadati</taxon>
        <taxon>Chlamydiota</taxon>
        <taxon>Chlamydiia</taxon>
        <taxon>Parachlamydiales</taxon>
        <taxon>Candidatus Criblamydiaceae</taxon>
        <taxon>Estrella</taxon>
    </lineage>
</organism>
<protein>
    <recommendedName>
        <fullName evidence="1">F-box domain-containing protein</fullName>
    </recommendedName>
</protein>
<dbReference type="InterPro" id="IPR032675">
    <property type="entry name" value="LRR_dom_sf"/>
</dbReference>
<evidence type="ECO:0000313" key="2">
    <source>
        <dbReference type="EMBL" id="CRX39175.1"/>
    </source>
</evidence>
<evidence type="ECO:0000259" key="1">
    <source>
        <dbReference type="Pfam" id="PF00646"/>
    </source>
</evidence>
<dbReference type="Pfam" id="PF00646">
    <property type="entry name" value="F-box"/>
    <property type="match status" value="1"/>
</dbReference>
<evidence type="ECO:0000313" key="3">
    <source>
        <dbReference type="Proteomes" id="UP000220251"/>
    </source>
</evidence>
<dbReference type="GO" id="GO:0031146">
    <property type="term" value="P:SCF-dependent proteasomal ubiquitin-dependent protein catabolic process"/>
    <property type="evidence" value="ECO:0007669"/>
    <property type="project" value="TreeGrafter"/>
</dbReference>
<proteinExistence type="predicted"/>
<accession>A0A0H5E778</accession>
<gene>
    <name evidence="2" type="ORF">ELAC_1850</name>
</gene>
<dbReference type="AlphaFoldDB" id="A0A0H5E778"/>
<name>A0A0H5E778_9BACT</name>
<dbReference type="PANTHER" id="PTHR13318">
    <property type="entry name" value="PARTNER OF PAIRED, ISOFORM B-RELATED"/>
    <property type="match status" value="1"/>
</dbReference>
<dbReference type="SUPFAM" id="SSF52047">
    <property type="entry name" value="RNI-like"/>
    <property type="match status" value="1"/>
</dbReference>
<dbReference type="InterPro" id="IPR036047">
    <property type="entry name" value="F-box-like_dom_sf"/>
</dbReference>